<dbReference type="GO" id="GO:0005634">
    <property type="term" value="C:nucleus"/>
    <property type="evidence" value="ECO:0007669"/>
    <property type="project" value="TreeGrafter"/>
</dbReference>
<proteinExistence type="predicted"/>
<name>A0A0L0CK71_LUCCU</name>
<dbReference type="InterPro" id="IPR037445">
    <property type="entry name" value="MAGE"/>
</dbReference>
<protein>
    <recommendedName>
        <fullName evidence="1">MAGE domain-containing protein</fullName>
    </recommendedName>
</protein>
<gene>
    <name evidence="2" type="ORF">FF38_00253</name>
</gene>
<dbReference type="Proteomes" id="UP000037069">
    <property type="component" value="Unassembled WGS sequence"/>
</dbReference>
<dbReference type="AlphaFoldDB" id="A0A0L0CK71"/>
<organism evidence="2 3">
    <name type="scientific">Lucilia cuprina</name>
    <name type="common">Green bottle fly</name>
    <name type="synonym">Australian sheep blowfly</name>
    <dbReference type="NCBI Taxonomy" id="7375"/>
    <lineage>
        <taxon>Eukaryota</taxon>
        <taxon>Metazoa</taxon>
        <taxon>Ecdysozoa</taxon>
        <taxon>Arthropoda</taxon>
        <taxon>Hexapoda</taxon>
        <taxon>Insecta</taxon>
        <taxon>Pterygota</taxon>
        <taxon>Neoptera</taxon>
        <taxon>Endopterygota</taxon>
        <taxon>Diptera</taxon>
        <taxon>Brachycera</taxon>
        <taxon>Muscomorpha</taxon>
        <taxon>Oestroidea</taxon>
        <taxon>Calliphoridae</taxon>
        <taxon>Luciliinae</taxon>
        <taxon>Lucilia</taxon>
    </lineage>
</organism>
<comment type="caution">
    <text evidence="2">The sequence shown here is derived from an EMBL/GenBank/DDBJ whole genome shotgun (WGS) entry which is preliminary data.</text>
</comment>
<dbReference type="Gene3D" id="1.10.10.1210">
    <property type="entry name" value="MAGE homology domain, winged helix WH2 motif"/>
    <property type="match status" value="1"/>
</dbReference>
<dbReference type="Gene3D" id="1.10.10.1200">
    <property type="entry name" value="MAGE homology domain, winged helix WH1 motif"/>
    <property type="match status" value="1"/>
</dbReference>
<dbReference type="EMBL" id="JRES01000266">
    <property type="protein sequence ID" value="KNC32798.1"/>
    <property type="molecule type" value="Genomic_DNA"/>
</dbReference>
<dbReference type="STRING" id="7375.A0A0L0CK71"/>
<dbReference type="PANTHER" id="PTHR11736:SF14">
    <property type="entry name" value="NSE3 HOMOLOG, SMC5-SMC6 COMPLEX COMPONENT"/>
    <property type="match status" value="1"/>
</dbReference>
<evidence type="ECO:0000313" key="2">
    <source>
        <dbReference type="EMBL" id="KNC32798.1"/>
    </source>
</evidence>
<feature type="domain" description="MAGE" evidence="1">
    <location>
        <begin position="9"/>
        <end position="217"/>
    </location>
</feature>
<keyword evidence="3" id="KW-1185">Reference proteome</keyword>
<evidence type="ECO:0000313" key="3">
    <source>
        <dbReference type="Proteomes" id="UP000037069"/>
    </source>
</evidence>
<dbReference type="InterPro" id="IPR041899">
    <property type="entry name" value="MAGE_WH2"/>
</dbReference>
<dbReference type="Pfam" id="PF01454">
    <property type="entry name" value="MAGE"/>
    <property type="match status" value="1"/>
</dbReference>
<dbReference type="OMA" id="ATKMYIC"/>
<sequence length="230" mass="26556">MESFSVDEISNYTNNIITFVLNGAATKLPLKEKDMVSTINVKGMLFRMALSQAKTALKETYGLELLDVPDSKTGKAYICISQDTAKSLLLYDEEQQRHLTLLFVILSYLFMRGSDTPNKTKTSEEDLLLFLNGLRIKLDEYHPYFGQNLKKLIMETFVKQLYLKREKVVSELESETKFYYYWGFRAHAEFDKKLLLDAVAKILKKPPTFFVAKHLELYGNEDVEMSNANN</sequence>
<dbReference type="PANTHER" id="PTHR11736">
    <property type="entry name" value="MELANOMA-ASSOCIATED ANTIGEN MAGE ANTIGEN"/>
    <property type="match status" value="1"/>
</dbReference>
<dbReference type="InterPro" id="IPR041898">
    <property type="entry name" value="MAGE_WH1"/>
</dbReference>
<accession>A0A0L0CK71</accession>
<dbReference type="PROSITE" id="PS50838">
    <property type="entry name" value="MAGE"/>
    <property type="match status" value="1"/>
</dbReference>
<dbReference type="InterPro" id="IPR002190">
    <property type="entry name" value="MHD_dom"/>
</dbReference>
<evidence type="ECO:0000259" key="1">
    <source>
        <dbReference type="PROSITE" id="PS50838"/>
    </source>
</evidence>
<dbReference type="SMART" id="SM01373">
    <property type="entry name" value="MAGE"/>
    <property type="match status" value="1"/>
</dbReference>
<reference evidence="2 3" key="1">
    <citation type="journal article" date="2015" name="Nat. Commun.">
        <title>Lucilia cuprina genome unlocks parasitic fly biology to underpin future interventions.</title>
        <authorList>
            <person name="Anstead C.A."/>
            <person name="Korhonen P.K."/>
            <person name="Young N.D."/>
            <person name="Hall R.S."/>
            <person name="Jex A.R."/>
            <person name="Murali S.C."/>
            <person name="Hughes D.S."/>
            <person name="Lee S.F."/>
            <person name="Perry T."/>
            <person name="Stroehlein A.J."/>
            <person name="Ansell B.R."/>
            <person name="Breugelmans B."/>
            <person name="Hofmann A."/>
            <person name="Qu J."/>
            <person name="Dugan S."/>
            <person name="Lee S.L."/>
            <person name="Chao H."/>
            <person name="Dinh H."/>
            <person name="Han Y."/>
            <person name="Doddapaneni H.V."/>
            <person name="Worley K.C."/>
            <person name="Muzny D.M."/>
            <person name="Ioannidis P."/>
            <person name="Waterhouse R.M."/>
            <person name="Zdobnov E.M."/>
            <person name="James P.J."/>
            <person name="Bagnall N.H."/>
            <person name="Kotze A.C."/>
            <person name="Gibbs R.A."/>
            <person name="Richards S."/>
            <person name="Batterham P."/>
            <person name="Gasser R.B."/>
        </authorList>
    </citation>
    <scope>NUCLEOTIDE SEQUENCE [LARGE SCALE GENOMIC DNA]</scope>
    <source>
        <strain evidence="2 3">LS</strain>
        <tissue evidence="2">Full body</tissue>
    </source>
</reference>
<dbReference type="OrthoDB" id="205198at2759"/>